<dbReference type="SUPFAM" id="SSF55753">
    <property type="entry name" value="Actin depolymerizing proteins"/>
    <property type="match status" value="1"/>
</dbReference>
<dbReference type="PIRSF" id="PIRSF001788">
    <property type="entry name" value="GMF-beta"/>
    <property type="match status" value="1"/>
</dbReference>
<proteinExistence type="inferred from homology"/>
<dbReference type="Proteomes" id="UP000314294">
    <property type="component" value="Unassembled WGS sequence"/>
</dbReference>
<keyword evidence="2" id="KW-0339">Growth factor</keyword>
<organism evidence="4 5">
    <name type="scientific">Liparis tanakae</name>
    <name type="common">Tanaka's snailfish</name>
    <dbReference type="NCBI Taxonomy" id="230148"/>
    <lineage>
        <taxon>Eukaryota</taxon>
        <taxon>Metazoa</taxon>
        <taxon>Chordata</taxon>
        <taxon>Craniata</taxon>
        <taxon>Vertebrata</taxon>
        <taxon>Euteleostomi</taxon>
        <taxon>Actinopterygii</taxon>
        <taxon>Neopterygii</taxon>
        <taxon>Teleostei</taxon>
        <taxon>Neoteleostei</taxon>
        <taxon>Acanthomorphata</taxon>
        <taxon>Eupercaria</taxon>
        <taxon>Perciformes</taxon>
        <taxon>Cottioidei</taxon>
        <taxon>Cottales</taxon>
        <taxon>Liparidae</taxon>
        <taxon>Liparis</taxon>
    </lineage>
</organism>
<dbReference type="PROSITE" id="PS51263">
    <property type="entry name" value="ADF_H"/>
    <property type="match status" value="1"/>
</dbReference>
<dbReference type="Pfam" id="PF00241">
    <property type="entry name" value="Cofilin_ADF"/>
    <property type="match status" value="1"/>
</dbReference>
<dbReference type="GO" id="GO:0034316">
    <property type="term" value="P:negative regulation of Arp2/3 complex-mediated actin nucleation"/>
    <property type="evidence" value="ECO:0007669"/>
    <property type="project" value="TreeGrafter"/>
</dbReference>
<evidence type="ECO:0000259" key="3">
    <source>
        <dbReference type="PROSITE" id="PS51263"/>
    </source>
</evidence>
<dbReference type="InterPro" id="IPR029006">
    <property type="entry name" value="ADF-H/Gelsolin-like_dom_sf"/>
</dbReference>
<comment type="caution">
    <text evidence="4">The sequence shown here is derived from an EMBL/GenBank/DDBJ whole genome shotgun (WGS) entry which is preliminary data.</text>
</comment>
<dbReference type="GO" id="GO:0030864">
    <property type="term" value="C:cortical actin cytoskeleton"/>
    <property type="evidence" value="ECO:0007669"/>
    <property type="project" value="TreeGrafter"/>
</dbReference>
<dbReference type="PANTHER" id="PTHR11249">
    <property type="entry name" value="GLIAL FACTOR NATURATION FACTOR"/>
    <property type="match status" value="1"/>
</dbReference>
<dbReference type="OrthoDB" id="3919494at2759"/>
<dbReference type="InterPro" id="IPR002108">
    <property type="entry name" value="ADF-H"/>
</dbReference>
<dbReference type="PANTHER" id="PTHR11249:SF4">
    <property type="entry name" value="GLIA MATURATION FACTOR GAMMA"/>
    <property type="match status" value="1"/>
</dbReference>
<dbReference type="GO" id="GO:0071846">
    <property type="term" value="P:actin filament debranching"/>
    <property type="evidence" value="ECO:0007669"/>
    <property type="project" value="InterPro"/>
</dbReference>
<dbReference type="InterPro" id="IPR011171">
    <property type="entry name" value="GMF"/>
</dbReference>
<dbReference type="SMART" id="SM00102">
    <property type="entry name" value="ADF"/>
    <property type="match status" value="1"/>
</dbReference>
<evidence type="ECO:0000313" key="4">
    <source>
        <dbReference type="EMBL" id="TNN25967.1"/>
    </source>
</evidence>
<dbReference type="Gene3D" id="3.40.20.10">
    <property type="entry name" value="Severin"/>
    <property type="match status" value="1"/>
</dbReference>
<evidence type="ECO:0000256" key="1">
    <source>
        <dbReference type="ARBA" id="ARBA00010055"/>
    </source>
</evidence>
<protein>
    <recommendedName>
        <fullName evidence="2">Glia maturation factor</fullName>
    </recommendedName>
</protein>
<keyword evidence="5" id="KW-1185">Reference proteome</keyword>
<gene>
    <name evidence="4" type="primary">GMFG_0</name>
    <name evidence="4" type="ORF">EYF80_063897</name>
</gene>
<feature type="domain" description="ADF-H" evidence="3">
    <location>
        <begin position="1"/>
        <end position="102"/>
    </location>
</feature>
<dbReference type="GO" id="GO:0071933">
    <property type="term" value="F:Arp2/3 complex binding"/>
    <property type="evidence" value="ECO:0007669"/>
    <property type="project" value="InterPro"/>
</dbReference>
<evidence type="ECO:0000256" key="2">
    <source>
        <dbReference type="PIRNR" id="PIRNR001788"/>
    </source>
</evidence>
<dbReference type="AlphaFoldDB" id="A0A4Z2EAR2"/>
<reference evidence="4 5" key="1">
    <citation type="submission" date="2019-03" db="EMBL/GenBank/DDBJ databases">
        <title>First draft genome of Liparis tanakae, snailfish: a comprehensive survey of snailfish specific genes.</title>
        <authorList>
            <person name="Kim W."/>
            <person name="Song I."/>
            <person name="Jeong J.-H."/>
            <person name="Kim D."/>
            <person name="Kim S."/>
            <person name="Ryu S."/>
            <person name="Song J.Y."/>
            <person name="Lee S.K."/>
        </authorList>
    </citation>
    <scope>NUCLEOTIDE SEQUENCE [LARGE SCALE GENOMIC DNA]</scope>
    <source>
        <tissue evidence="4">Muscle</tissue>
    </source>
</reference>
<sequence>MDREKIVLEKEYEDISVDELRAELPEREPRFVVYIAKYVRKDGQVIYPLCFIHSSPVGSRPDHLMRYAGSRDLLAEASEINDVFETRNTDDLTEEWLRNKFAYLG</sequence>
<dbReference type="GO" id="GO:0003779">
    <property type="term" value="F:actin binding"/>
    <property type="evidence" value="ECO:0007669"/>
    <property type="project" value="InterPro"/>
</dbReference>
<evidence type="ECO:0000313" key="5">
    <source>
        <dbReference type="Proteomes" id="UP000314294"/>
    </source>
</evidence>
<comment type="similarity">
    <text evidence="1 2">Belongs to the actin-binding proteins ADF family. GMF subfamily.</text>
</comment>
<dbReference type="EMBL" id="SRLO01011254">
    <property type="protein sequence ID" value="TNN25967.1"/>
    <property type="molecule type" value="Genomic_DNA"/>
</dbReference>
<dbReference type="GO" id="GO:0008083">
    <property type="term" value="F:growth factor activity"/>
    <property type="evidence" value="ECO:0007669"/>
    <property type="project" value="UniProtKB-UniRule"/>
</dbReference>
<name>A0A4Z2EAR2_9TELE</name>
<accession>A0A4Z2EAR2</accession>